<organism evidence="2">
    <name type="scientific">uncultured Phycisphaerae bacterium</name>
    <dbReference type="NCBI Taxonomy" id="904963"/>
    <lineage>
        <taxon>Bacteria</taxon>
        <taxon>Pseudomonadati</taxon>
        <taxon>Planctomycetota</taxon>
        <taxon>Phycisphaerae</taxon>
        <taxon>environmental samples</taxon>
    </lineage>
</organism>
<protein>
    <submittedName>
        <fullName evidence="2">Uncharacterized protein</fullName>
    </submittedName>
</protein>
<evidence type="ECO:0000256" key="1">
    <source>
        <dbReference type="SAM" id="MobiDB-lite"/>
    </source>
</evidence>
<feature type="non-terminal residue" evidence="2">
    <location>
        <position position="74"/>
    </location>
</feature>
<sequence length="74" mass="7444">DPPHPWRDPGCRGDAAAVRDAVGGAHAAVPDDGPRVRPRRVRGRRATARVGGDGRRATETGGSATHGDGGAGAV</sequence>
<feature type="region of interest" description="Disordered" evidence="1">
    <location>
        <begin position="24"/>
        <end position="74"/>
    </location>
</feature>
<dbReference type="AlphaFoldDB" id="A0A6J4PDD0"/>
<accession>A0A6J4PDD0</accession>
<evidence type="ECO:0000313" key="2">
    <source>
        <dbReference type="EMBL" id="CAA9412821.1"/>
    </source>
</evidence>
<proteinExistence type="predicted"/>
<feature type="compositionally biased region" description="Basic residues" evidence="1">
    <location>
        <begin position="36"/>
        <end position="47"/>
    </location>
</feature>
<gene>
    <name evidence="2" type="ORF">AVDCRST_MAG64-2412</name>
</gene>
<feature type="non-terminal residue" evidence="2">
    <location>
        <position position="1"/>
    </location>
</feature>
<reference evidence="2" key="1">
    <citation type="submission" date="2020-02" db="EMBL/GenBank/DDBJ databases">
        <authorList>
            <person name="Meier V. D."/>
        </authorList>
    </citation>
    <scope>NUCLEOTIDE SEQUENCE</scope>
    <source>
        <strain evidence="2">AVDCRST_MAG64</strain>
    </source>
</reference>
<name>A0A6J4PDD0_9BACT</name>
<dbReference type="EMBL" id="CADCUQ010000538">
    <property type="protein sequence ID" value="CAA9412821.1"/>
    <property type="molecule type" value="Genomic_DNA"/>
</dbReference>